<keyword evidence="8" id="KW-1185">Reference proteome</keyword>
<dbReference type="AlphaFoldDB" id="A0A1I7LA41"/>
<feature type="chain" id="PRO_5023158807" description="Dipeptidyl-peptidase" evidence="6">
    <location>
        <begin position="18"/>
        <end position="717"/>
    </location>
</feature>
<evidence type="ECO:0000256" key="3">
    <source>
        <dbReference type="ARBA" id="ARBA00022670"/>
    </source>
</evidence>
<evidence type="ECO:0000313" key="8">
    <source>
        <dbReference type="Proteomes" id="UP000199391"/>
    </source>
</evidence>
<proteinExistence type="inferred from homology"/>
<dbReference type="InterPro" id="IPR009003">
    <property type="entry name" value="Peptidase_S1_PA"/>
</dbReference>
<dbReference type="InterPro" id="IPR019500">
    <property type="entry name" value="Pep_S46"/>
</dbReference>
<keyword evidence="4 6" id="KW-0732">Signal</keyword>
<evidence type="ECO:0000256" key="4">
    <source>
        <dbReference type="ARBA" id="ARBA00022729"/>
    </source>
</evidence>
<reference evidence="8" key="1">
    <citation type="submission" date="2016-10" db="EMBL/GenBank/DDBJ databases">
        <authorList>
            <person name="Varghese N."/>
            <person name="Submissions S."/>
        </authorList>
    </citation>
    <scope>NUCLEOTIDE SEQUENCE [LARGE SCALE GENOMIC DNA]</scope>
    <source>
        <strain evidence="8">CGMCC 1.11014</strain>
    </source>
</reference>
<sequence>MKKSLIALAILSTAAHAEEGMWMPQQLPQVAKQLKAAGLKLDPATLTKLTEFPMGAIVSLGGCSASFVSPQGLVATNHHCVYDSVAHNSTAANDLLTNGFLARTLAEEVPAKPGSRVFVTKEVLNVSDRIITPEVAKLAGKARSDAIEKNQKALQSACEKDEGHRCTVSSFYGGLEFYQIKQLEIRDVRLVHAPPSGVGKFGGDTDNWMWPRHTGDYGFYRAYVSKDGKAADYSKDNVPYLPKHHLKLAREGVKEGDFVMALGYPGRTNRHRLPSEVAFTFDWNYPNYVKATGDNLAIIERETKDDRDTALKYAAQVANNNNYYKNRQGMLDSYAGSDFLARKTREHEELKAWVNGDAKRQREFAAAITRVEQLIAKRDADVKRDFELNYSQPRLLNAARLMLRLANESQKPDAERKAGYQTRDLPRLKASIAALARSYDEKVDKALVMHHLQKYAAQPQAEHNANWDAAVGVAAGMPAAELKAAMDRLYAGSKLGDAAAREAWLDRKPEDFKASGDSFIKAAVAMYDIALKEEAEEEELAGNLQQAYSSYMKAKMAHMKSKGQAVYPDANGTLRVTFGNITGRPWGADGTAWTAFTTVKGVAAKATGTGEFNAPKAQLDAIKAKDFGHYVDPKLKSVPVNYLATLDITGGNSGSAALNAKGEFIGLAFDGTLDSIISDWDYNKANTRSIQVDLRYMLWNMRHVDKADNLLREMGAE</sequence>
<protein>
    <recommendedName>
        <fullName evidence="6">Dipeptidyl-peptidase</fullName>
        <ecNumber evidence="6">3.4.14.-</ecNumber>
    </recommendedName>
</protein>
<dbReference type="OrthoDB" id="9805367at2"/>
<organism evidence="7 8">
    <name type="scientific">Pseudoduganella namucuonensis</name>
    <dbReference type="NCBI Taxonomy" id="1035707"/>
    <lineage>
        <taxon>Bacteria</taxon>
        <taxon>Pseudomonadati</taxon>
        <taxon>Pseudomonadota</taxon>
        <taxon>Betaproteobacteria</taxon>
        <taxon>Burkholderiales</taxon>
        <taxon>Oxalobacteraceae</taxon>
        <taxon>Telluria group</taxon>
        <taxon>Pseudoduganella</taxon>
    </lineage>
</organism>
<gene>
    <name evidence="7" type="ORF">SAMN05216552_102580</name>
</gene>
<evidence type="ECO:0000256" key="2">
    <source>
        <dbReference type="ARBA" id="ARBA00022438"/>
    </source>
</evidence>
<comment type="function">
    <text evidence="6">Catalyzes the removal of dipeptides from the N-terminus of oligopeptides.</text>
</comment>
<accession>A0A1I7LA41</accession>
<dbReference type="PANTHER" id="PTHR38469">
    <property type="entry name" value="PERIPLASMIC PEPTIDASE SUBFAMILY S1B"/>
    <property type="match status" value="1"/>
</dbReference>
<dbReference type="PANTHER" id="PTHR38469:SF1">
    <property type="entry name" value="PERIPLASMIC PEPTIDASE SUBFAMILY S1B"/>
    <property type="match status" value="1"/>
</dbReference>
<dbReference type="GO" id="GO:0070009">
    <property type="term" value="F:serine-type aminopeptidase activity"/>
    <property type="evidence" value="ECO:0007669"/>
    <property type="project" value="UniProtKB-UniRule"/>
</dbReference>
<dbReference type="EMBL" id="FPBO01000025">
    <property type="protein sequence ID" value="SFV06587.1"/>
    <property type="molecule type" value="Genomic_DNA"/>
</dbReference>
<dbReference type="EC" id="3.4.14.-" evidence="6"/>
<dbReference type="GO" id="GO:0043171">
    <property type="term" value="P:peptide catabolic process"/>
    <property type="evidence" value="ECO:0007669"/>
    <property type="project" value="UniProtKB-UniRule"/>
</dbReference>
<feature type="signal peptide" evidence="6">
    <location>
        <begin position="1"/>
        <end position="17"/>
    </location>
</feature>
<evidence type="ECO:0000313" key="7">
    <source>
        <dbReference type="EMBL" id="SFV06587.1"/>
    </source>
</evidence>
<dbReference type="Proteomes" id="UP000199391">
    <property type="component" value="Unassembled WGS sequence"/>
</dbReference>
<dbReference type="Pfam" id="PF10459">
    <property type="entry name" value="Peptidase_S46"/>
    <property type="match status" value="1"/>
</dbReference>
<keyword evidence="3 6" id="KW-0645">Protease</keyword>
<name>A0A1I7LA41_9BURK</name>
<keyword evidence="2 6" id="KW-0031">Aminopeptidase</keyword>
<evidence type="ECO:0000256" key="5">
    <source>
        <dbReference type="ARBA" id="ARBA00022801"/>
    </source>
</evidence>
<dbReference type="STRING" id="1035707.SAMN05216552_102580"/>
<evidence type="ECO:0000256" key="6">
    <source>
        <dbReference type="RuleBase" id="RU366067"/>
    </source>
</evidence>
<keyword evidence="5 6" id="KW-0378">Hydrolase</keyword>
<dbReference type="SUPFAM" id="SSF50494">
    <property type="entry name" value="Trypsin-like serine proteases"/>
    <property type="match status" value="1"/>
</dbReference>
<dbReference type="RefSeq" id="WP_093557953.1">
    <property type="nucleotide sequence ID" value="NZ_FPBO01000025.1"/>
</dbReference>
<dbReference type="GO" id="GO:0006508">
    <property type="term" value="P:proteolysis"/>
    <property type="evidence" value="ECO:0007669"/>
    <property type="project" value="UniProtKB-KW"/>
</dbReference>
<keyword evidence="6" id="KW-0720">Serine protease</keyword>
<comment type="similarity">
    <text evidence="1 6">Belongs to the peptidase S46 family.</text>
</comment>
<evidence type="ECO:0000256" key="1">
    <source>
        <dbReference type="ARBA" id="ARBA00010491"/>
    </source>
</evidence>
<dbReference type="GO" id="GO:0008239">
    <property type="term" value="F:dipeptidyl-peptidase activity"/>
    <property type="evidence" value="ECO:0007669"/>
    <property type="project" value="UniProtKB-UniRule"/>
</dbReference>